<evidence type="ECO:0000313" key="2">
    <source>
        <dbReference type="EnsemblPlants" id="AET7Gv20620300.5"/>
    </source>
</evidence>
<feature type="transmembrane region" description="Helical" evidence="1">
    <location>
        <begin position="55"/>
        <end position="77"/>
    </location>
</feature>
<evidence type="ECO:0000256" key="1">
    <source>
        <dbReference type="SAM" id="Phobius"/>
    </source>
</evidence>
<accession>A0A453RL07</accession>
<dbReference type="AlphaFoldDB" id="A0A453RL07"/>
<reference evidence="3" key="1">
    <citation type="journal article" date="2014" name="Science">
        <title>Ancient hybridizations among the ancestral genomes of bread wheat.</title>
        <authorList>
            <consortium name="International Wheat Genome Sequencing Consortium,"/>
            <person name="Marcussen T."/>
            <person name="Sandve S.R."/>
            <person name="Heier L."/>
            <person name="Spannagl M."/>
            <person name="Pfeifer M."/>
            <person name="Jakobsen K.S."/>
            <person name="Wulff B.B."/>
            <person name="Steuernagel B."/>
            <person name="Mayer K.F."/>
            <person name="Olsen O.A."/>
        </authorList>
    </citation>
    <scope>NUCLEOTIDE SEQUENCE [LARGE SCALE GENOMIC DNA]</scope>
    <source>
        <strain evidence="3">cv. AL8/78</strain>
    </source>
</reference>
<dbReference type="Proteomes" id="UP000015105">
    <property type="component" value="Chromosome 7D"/>
</dbReference>
<dbReference type="EnsemblPlants" id="AET7Gv20620300.5">
    <property type="protein sequence ID" value="AET7Gv20620300.5"/>
    <property type="gene ID" value="AET7Gv20620300"/>
</dbReference>
<keyword evidence="1" id="KW-0812">Transmembrane</keyword>
<dbReference type="Gramene" id="AET7Gv20620300.5">
    <property type="protein sequence ID" value="AET7Gv20620300.5"/>
    <property type="gene ID" value="AET7Gv20620300"/>
</dbReference>
<reference evidence="3" key="2">
    <citation type="journal article" date="2017" name="Nat. Plants">
        <title>The Aegilops tauschii genome reveals multiple impacts of transposons.</title>
        <authorList>
            <person name="Zhao G."/>
            <person name="Zou C."/>
            <person name="Li K."/>
            <person name="Wang K."/>
            <person name="Li T."/>
            <person name="Gao L."/>
            <person name="Zhang X."/>
            <person name="Wang H."/>
            <person name="Yang Z."/>
            <person name="Liu X."/>
            <person name="Jiang W."/>
            <person name="Mao L."/>
            <person name="Kong X."/>
            <person name="Jiao Y."/>
            <person name="Jia J."/>
        </authorList>
    </citation>
    <scope>NUCLEOTIDE SEQUENCE [LARGE SCALE GENOMIC DNA]</scope>
    <source>
        <strain evidence="3">cv. AL8/78</strain>
    </source>
</reference>
<reference evidence="2" key="3">
    <citation type="journal article" date="2017" name="Nature">
        <title>Genome sequence of the progenitor of the wheat D genome Aegilops tauschii.</title>
        <authorList>
            <person name="Luo M.C."/>
            <person name="Gu Y.Q."/>
            <person name="Puiu D."/>
            <person name="Wang H."/>
            <person name="Twardziok S.O."/>
            <person name="Deal K.R."/>
            <person name="Huo N."/>
            <person name="Zhu T."/>
            <person name="Wang L."/>
            <person name="Wang Y."/>
            <person name="McGuire P.E."/>
            <person name="Liu S."/>
            <person name="Long H."/>
            <person name="Ramasamy R.K."/>
            <person name="Rodriguez J.C."/>
            <person name="Van S.L."/>
            <person name="Yuan L."/>
            <person name="Wang Z."/>
            <person name="Xia Z."/>
            <person name="Xiao L."/>
            <person name="Anderson O.D."/>
            <person name="Ouyang S."/>
            <person name="Liang Y."/>
            <person name="Zimin A.V."/>
            <person name="Pertea G."/>
            <person name="Qi P."/>
            <person name="Bennetzen J.L."/>
            <person name="Dai X."/>
            <person name="Dawson M.W."/>
            <person name="Muller H.G."/>
            <person name="Kugler K."/>
            <person name="Rivarola-Duarte L."/>
            <person name="Spannagl M."/>
            <person name="Mayer K.F.X."/>
            <person name="Lu F.H."/>
            <person name="Bevan M.W."/>
            <person name="Leroy P."/>
            <person name="Li P."/>
            <person name="You F.M."/>
            <person name="Sun Q."/>
            <person name="Liu Z."/>
            <person name="Lyons E."/>
            <person name="Wicker T."/>
            <person name="Salzberg S.L."/>
            <person name="Devos K.M."/>
            <person name="Dvorak J."/>
        </authorList>
    </citation>
    <scope>NUCLEOTIDE SEQUENCE [LARGE SCALE GENOMIC DNA]</scope>
    <source>
        <strain evidence="2">cv. AL8/78</strain>
    </source>
</reference>
<protein>
    <submittedName>
        <fullName evidence="2">Uncharacterized protein</fullName>
    </submittedName>
</protein>
<name>A0A453RL07_AEGTS</name>
<evidence type="ECO:0000313" key="3">
    <source>
        <dbReference type="Proteomes" id="UP000015105"/>
    </source>
</evidence>
<keyword evidence="3" id="KW-1185">Reference proteome</keyword>
<sequence>MKLLEECILTFRVFLKKDKKKSSVLMGVHGHTGSSIQQVQSSLDKVRLNNSRQKSVLFVTGYFSSSLLLPSIALHWLN</sequence>
<keyword evidence="1" id="KW-0472">Membrane</keyword>
<proteinExistence type="predicted"/>
<organism evidence="2 3">
    <name type="scientific">Aegilops tauschii subsp. strangulata</name>
    <name type="common">Goatgrass</name>
    <dbReference type="NCBI Taxonomy" id="200361"/>
    <lineage>
        <taxon>Eukaryota</taxon>
        <taxon>Viridiplantae</taxon>
        <taxon>Streptophyta</taxon>
        <taxon>Embryophyta</taxon>
        <taxon>Tracheophyta</taxon>
        <taxon>Spermatophyta</taxon>
        <taxon>Magnoliopsida</taxon>
        <taxon>Liliopsida</taxon>
        <taxon>Poales</taxon>
        <taxon>Poaceae</taxon>
        <taxon>BOP clade</taxon>
        <taxon>Pooideae</taxon>
        <taxon>Triticodae</taxon>
        <taxon>Triticeae</taxon>
        <taxon>Triticinae</taxon>
        <taxon>Aegilops</taxon>
    </lineage>
</organism>
<keyword evidence="1" id="KW-1133">Transmembrane helix</keyword>
<reference evidence="2" key="4">
    <citation type="submission" date="2019-03" db="UniProtKB">
        <authorList>
            <consortium name="EnsemblPlants"/>
        </authorList>
    </citation>
    <scope>IDENTIFICATION</scope>
</reference>
<reference evidence="2" key="5">
    <citation type="journal article" date="2021" name="G3 (Bethesda)">
        <title>Aegilops tauschii genome assembly Aet v5.0 features greater sequence contiguity and improved annotation.</title>
        <authorList>
            <person name="Wang L."/>
            <person name="Zhu T."/>
            <person name="Rodriguez J.C."/>
            <person name="Deal K.R."/>
            <person name="Dubcovsky J."/>
            <person name="McGuire P.E."/>
            <person name="Lux T."/>
            <person name="Spannagl M."/>
            <person name="Mayer K.F.X."/>
            <person name="Baldrich P."/>
            <person name="Meyers B.C."/>
            <person name="Huo N."/>
            <person name="Gu Y.Q."/>
            <person name="Zhou H."/>
            <person name="Devos K.M."/>
            <person name="Bennetzen J.L."/>
            <person name="Unver T."/>
            <person name="Budak H."/>
            <person name="Gulick P.J."/>
            <person name="Galiba G."/>
            <person name="Kalapos B."/>
            <person name="Nelson D.R."/>
            <person name="Li P."/>
            <person name="You F.M."/>
            <person name="Luo M.C."/>
            <person name="Dvorak J."/>
        </authorList>
    </citation>
    <scope>NUCLEOTIDE SEQUENCE [LARGE SCALE GENOMIC DNA]</scope>
    <source>
        <strain evidence="2">cv. AL8/78</strain>
    </source>
</reference>